<evidence type="ECO:0000256" key="3">
    <source>
        <dbReference type="ARBA" id="ARBA00022475"/>
    </source>
</evidence>
<evidence type="ECO:0000256" key="5">
    <source>
        <dbReference type="ARBA" id="ARBA00022989"/>
    </source>
</evidence>
<name>A0ABY6Z973_9BACL</name>
<evidence type="ECO:0000256" key="7">
    <source>
        <dbReference type="SAM" id="Phobius"/>
    </source>
</evidence>
<keyword evidence="4 7" id="KW-0812">Transmembrane</keyword>
<feature type="transmembrane region" description="Helical" evidence="7">
    <location>
        <begin position="127"/>
        <end position="147"/>
    </location>
</feature>
<dbReference type="InterPro" id="IPR052518">
    <property type="entry name" value="CHR_Transporter"/>
</dbReference>
<gene>
    <name evidence="8" type="ORF">NZD86_01550</name>
</gene>
<keyword evidence="5 7" id="KW-1133">Transmembrane helix</keyword>
<feature type="transmembrane region" description="Helical" evidence="7">
    <location>
        <begin position="179"/>
        <end position="198"/>
    </location>
</feature>
<protein>
    <submittedName>
        <fullName evidence="8">Chromate transporter</fullName>
    </submittedName>
</protein>
<feature type="transmembrane region" description="Helical" evidence="7">
    <location>
        <begin position="154"/>
        <end position="173"/>
    </location>
</feature>
<dbReference type="PANTHER" id="PTHR43663:SF1">
    <property type="entry name" value="CHROMATE TRANSPORTER"/>
    <property type="match status" value="1"/>
</dbReference>
<dbReference type="PANTHER" id="PTHR43663">
    <property type="entry name" value="CHROMATE TRANSPORT PROTEIN-RELATED"/>
    <property type="match status" value="1"/>
</dbReference>
<comment type="subcellular location">
    <subcellularLocation>
        <location evidence="1">Cell membrane</location>
        <topology evidence="1">Multi-pass membrane protein</topology>
    </subcellularLocation>
</comment>
<evidence type="ECO:0000256" key="4">
    <source>
        <dbReference type="ARBA" id="ARBA00022692"/>
    </source>
</evidence>
<dbReference type="InterPro" id="IPR003370">
    <property type="entry name" value="Chromate_transpt"/>
</dbReference>
<sequence>MNTSNELQNEPNPLSTGRALTQLVIAMVRTGVVGYGGGPSIIPLVRHEAVVRYRWISDDEFAEILALANTLPGPIATKMAAYLGYRLKGMLGAVIGILAHILPTTLAMVLLLGILMRLSGEKAVKGMIAAVNPVIVAMLAGMTYDFARKSYKGLGKWIALLCGVVAFVLLEIVHVPTAIVVLLYLAYGAGHLFLVSWVRSRMRKTKGDA</sequence>
<evidence type="ECO:0000256" key="6">
    <source>
        <dbReference type="ARBA" id="ARBA00023136"/>
    </source>
</evidence>
<evidence type="ECO:0000313" key="8">
    <source>
        <dbReference type="EMBL" id="WAH39093.1"/>
    </source>
</evidence>
<evidence type="ECO:0000256" key="1">
    <source>
        <dbReference type="ARBA" id="ARBA00004651"/>
    </source>
</evidence>
<evidence type="ECO:0000313" key="9">
    <source>
        <dbReference type="Proteomes" id="UP001164803"/>
    </source>
</evidence>
<dbReference type="EMBL" id="CP104064">
    <property type="protein sequence ID" value="WAH39093.1"/>
    <property type="molecule type" value="Genomic_DNA"/>
</dbReference>
<accession>A0ABY6Z973</accession>
<evidence type="ECO:0000256" key="2">
    <source>
        <dbReference type="ARBA" id="ARBA00005262"/>
    </source>
</evidence>
<keyword evidence="3" id="KW-1003">Cell membrane</keyword>
<keyword evidence="9" id="KW-1185">Reference proteome</keyword>
<dbReference type="Proteomes" id="UP001164803">
    <property type="component" value="Chromosome"/>
</dbReference>
<feature type="transmembrane region" description="Helical" evidence="7">
    <location>
        <begin position="89"/>
        <end position="115"/>
    </location>
</feature>
<keyword evidence="6 7" id="KW-0472">Membrane</keyword>
<comment type="similarity">
    <text evidence="2">Belongs to the chromate ion transporter (CHR) (TC 2.A.51) family.</text>
</comment>
<proteinExistence type="inferred from homology"/>
<organism evidence="8 9">
    <name type="scientific">Alicyclobacillus dauci</name>
    <dbReference type="NCBI Taxonomy" id="1475485"/>
    <lineage>
        <taxon>Bacteria</taxon>
        <taxon>Bacillati</taxon>
        <taxon>Bacillota</taxon>
        <taxon>Bacilli</taxon>
        <taxon>Bacillales</taxon>
        <taxon>Alicyclobacillaceae</taxon>
        <taxon>Alicyclobacillus</taxon>
    </lineage>
</organism>
<dbReference type="Pfam" id="PF02417">
    <property type="entry name" value="Chromate_transp"/>
    <property type="match status" value="1"/>
</dbReference>
<reference evidence="8" key="1">
    <citation type="submission" date="2022-08" db="EMBL/GenBank/DDBJ databases">
        <title>Alicyclobacillus dauci DSM2870, complete genome.</title>
        <authorList>
            <person name="Wang Q."/>
            <person name="Cai R."/>
            <person name="Wang Z."/>
        </authorList>
    </citation>
    <scope>NUCLEOTIDE SEQUENCE</scope>
    <source>
        <strain evidence="8">DSM 28700</strain>
    </source>
</reference>